<keyword evidence="2" id="KW-1185">Reference proteome</keyword>
<accession>A0ABP6XA83</accession>
<comment type="caution">
    <text evidence="1">The sequence shown here is derived from an EMBL/GenBank/DDBJ whole genome shotgun (WGS) entry which is preliminary data.</text>
</comment>
<name>A0ABP6XA83_9FLAO</name>
<gene>
    <name evidence="1" type="ORF">GCM10022395_12820</name>
</gene>
<sequence length="70" mass="8060">MHLPTIFLLRAYFLGSTNDLQQDDADSHLILKSNKGETLLEYHRASKGLFTYDSKFLTFTAKYMTKNEIG</sequence>
<protein>
    <submittedName>
        <fullName evidence="1">Uncharacterized protein</fullName>
    </submittedName>
</protein>
<proteinExistence type="predicted"/>
<dbReference type="EMBL" id="BAABCY010000034">
    <property type="protein sequence ID" value="GAA3563725.1"/>
    <property type="molecule type" value="Genomic_DNA"/>
</dbReference>
<dbReference type="Proteomes" id="UP001500954">
    <property type="component" value="Unassembled WGS sequence"/>
</dbReference>
<evidence type="ECO:0000313" key="2">
    <source>
        <dbReference type="Proteomes" id="UP001500954"/>
    </source>
</evidence>
<organism evidence="1 2">
    <name type="scientific">Snuella lapsa</name>
    <dbReference type="NCBI Taxonomy" id="870481"/>
    <lineage>
        <taxon>Bacteria</taxon>
        <taxon>Pseudomonadati</taxon>
        <taxon>Bacteroidota</taxon>
        <taxon>Flavobacteriia</taxon>
        <taxon>Flavobacteriales</taxon>
        <taxon>Flavobacteriaceae</taxon>
        <taxon>Snuella</taxon>
    </lineage>
</organism>
<evidence type="ECO:0000313" key="1">
    <source>
        <dbReference type="EMBL" id="GAA3563725.1"/>
    </source>
</evidence>
<reference evidence="2" key="1">
    <citation type="journal article" date="2019" name="Int. J. Syst. Evol. Microbiol.">
        <title>The Global Catalogue of Microorganisms (GCM) 10K type strain sequencing project: providing services to taxonomists for standard genome sequencing and annotation.</title>
        <authorList>
            <consortium name="The Broad Institute Genomics Platform"/>
            <consortium name="The Broad Institute Genome Sequencing Center for Infectious Disease"/>
            <person name="Wu L."/>
            <person name="Ma J."/>
        </authorList>
    </citation>
    <scope>NUCLEOTIDE SEQUENCE [LARGE SCALE GENOMIC DNA]</scope>
    <source>
        <strain evidence="2">JCM 17111</strain>
    </source>
</reference>